<evidence type="ECO:0000256" key="1">
    <source>
        <dbReference type="ARBA" id="ARBA00004496"/>
    </source>
</evidence>
<keyword evidence="6" id="KW-1185">Reference proteome</keyword>
<dbReference type="EMBL" id="FQUC01000006">
    <property type="protein sequence ID" value="SHF41445.1"/>
    <property type="molecule type" value="Genomic_DNA"/>
</dbReference>
<dbReference type="InterPro" id="IPR033877">
    <property type="entry name" value="Frm2/Hbn1"/>
</dbReference>
<dbReference type="Gene3D" id="3.40.109.10">
    <property type="entry name" value="NADH Oxidase"/>
    <property type="match status" value="1"/>
</dbReference>
<dbReference type="PANTHER" id="PTHR43035:SF1">
    <property type="entry name" value="FATTY ACID REPRESSION MUTANT PROTEIN 2-RELATED"/>
    <property type="match status" value="1"/>
</dbReference>
<dbReference type="CDD" id="cd02140">
    <property type="entry name" value="Frm2-like"/>
    <property type="match status" value="1"/>
</dbReference>
<name>A0A1M5BG93_9BACT</name>
<evidence type="ECO:0000259" key="4">
    <source>
        <dbReference type="Pfam" id="PF00881"/>
    </source>
</evidence>
<organism evidence="5 6">
    <name type="scientific">Dysgonomonas macrotermitis</name>
    <dbReference type="NCBI Taxonomy" id="1346286"/>
    <lineage>
        <taxon>Bacteria</taxon>
        <taxon>Pseudomonadati</taxon>
        <taxon>Bacteroidota</taxon>
        <taxon>Bacteroidia</taxon>
        <taxon>Bacteroidales</taxon>
        <taxon>Dysgonomonadaceae</taxon>
        <taxon>Dysgonomonas</taxon>
    </lineage>
</organism>
<proteinExistence type="predicted"/>
<evidence type="ECO:0000313" key="6">
    <source>
        <dbReference type="Proteomes" id="UP000184480"/>
    </source>
</evidence>
<evidence type="ECO:0000256" key="2">
    <source>
        <dbReference type="ARBA" id="ARBA00022490"/>
    </source>
</evidence>
<dbReference type="RefSeq" id="WP_062183523.1">
    <property type="nucleotide sequence ID" value="NZ_BBXL01000021.1"/>
</dbReference>
<keyword evidence="2" id="KW-0963">Cytoplasm</keyword>
<dbReference type="GO" id="GO:0005737">
    <property type="term" value="C:cytoplasm"/>
    <property type="evidence" value="ECO:0007669"/>
    <property type="project" value="UniProtKB-SubCell"/>
</dbReference>
<protein>
    <recommendedName>
        <fullName evidence="4">Nitroreductase domain-containing protein</fullName>
    </recommendedName>
</protein>
<feature type="domain" description="Nitroreductase" evidence="4">
    <location>
        <begin position="10"/>
        <end position="178"/>
    </location>
</feature>
<dbReference type="InterPro" id="IPR000415">
    <property type="entry name" value="Nitroreductase-like"/>
</dbReference>
<accession>A0A1M5BG93</accession>
<dbReference type="GO" id="GO:0034599">
    <property type="term" value="P:cellular response to oxidative stress"/>
    <property type="evidence" value="ECO:0007669"/>
    <property type="project" value="InterPro"/>
</dbReference>
<sequence length="200" mass="22419">MANSFREAMKHRRSYYSLTNSSLISDKEIQEIIEFVVSNAPSAFNSQSTRVVLLLGDHHKKLWDIVKGVLKAKISADAFQKTEAKIDGSFASGYGTILFFEDQSVVEGLQKAFPSYSDNFPGWSVQTSAIHQFSVWSLLEDAGFGASLQHYNPIIDDEVAKEWNVSKNWKLIAQMPFGVPADKPGEKEVSPLKDRILVFK</sequence>
<reference evidence="6" key="1">
    <citation type="submission" date="2016-11" db="EMBL/GenBank/DDBJ databases">
        <authorList>
            <person name="Varghese N."/>
            <person name="Submissions S."/>
        </authorList>
    </citation>
    <scope>NUCLEOTIDE SEQUENCE [LARGE SCALE GENOMIC DNA]</scope>
    <source>
        <strain evidence="6">DSM 27370</strain>
    </source>
</reference>
<comment type="subcellular location">
    <subcellularLocation>
        <location evidence="1">Cytoplasm</location>
    </subcellularLocation>
</comment>
<dbReference type="SUPFAM" id="SSF55469">
    <property type="entry name" value="FMN-dependent nitroreductase-like"/>
    <property type="match status" value="1"/>
</dbReference>
<evidence type="ECO:0000256" key="3">
    <source>
        <dbReference type="ARBA" id="ARBA00023002"/>
    </source>
</evidence>
<dbReference type="Pfam" id="PF00881">
    <property type="entry name" value="Nitroreductase"/>
    <property type="match status" value="1"/>
</dbReference>
<dbReference type="Proteomes" id="UP000184480">
    <property type="component" value="Unassembled WGS sequence"/>
</dbReference>
<dbReference type="AlphaFoldDB" id="A0A1M5BG93"/>
<gene>
    <name evidence="5" type="ORF">SAMN05444362_10657</name>
</gene>
<keyword evidence="3" id="KW-0560">Oxidoreductase</keyword>
<dbReference type="OrthoDB" id="9810617at2"/>
<dbReference type="GO" id="GO:0016491">
    <property type="term" value="F:oxidoreductase activity"/>
    <property type="evidence" value="ECO:0007669"/>
    <property type="project" value="UniProtKB-KW"/>
</dbReference>
<dbReference type="InterPro" id="IPR029479">
    <property type="entry name" value="Nitroreductase"/>
</dbReference>
<dbReference type="FunFam" id="3.40.109.10:FF:000001">
    <property type="entry name" value="Nitroreductase family"/>
    <property type="match status" value="1"/>
</dbReference>
<evidence type="ECO:0000313" key="5">
    <source>
        <dbReference type="EMBL" id="SHF41445.1"/>
    </source>
</evidence>
<dbReference type="PANTHER" id="PTHR43035">
    <property type="entry name" value="FATTY ACID REPRESSION MUTANT PROTEIN 2-RELATED"/>
    <property type="match status" value="1"/>
</dbReference>